<dbReference type="KEGG" id="dzi:111315457"/>
<keyword evidence="7 10" id="KW-0720">Serine protease</keyword>
<dbReference type="Pfam" id="PF00082">
    <property type="entry name" value="Peptidase_S8"/>
    <property type="match status" value="1"/>
</dbReference>
<evidence type="ECO:0000256" key="10">
    <source>
        <dbReference type="PROSITE-ProRule" id="PRU01240"/>
    </source>
</evidence>
<evidence type="ECO:0000256" key="9">
    <source>
        <dbReference type="PIRSR" id="PIRSR615500-1"/>
    </source>
</evidence>
<dbReference type="InterPro" id="IPR000209">
    <property type="entry name" value="Peptidase_S8/S53_dom"/>
</dbReference>
<evidence type="ECO:0000259" key="16">
    <source>
        <dbReference type="Pfam" id="PF17766"/>
    </source>
</evidence>
<dbReference type="InterPro" id="IPR037045">
    <property type="entry name" value="S8pro/Inhibitor_I9_sf"/>
</dbReference>
<dbReference type="CDD" id="cd02120">
    <property type="entry name" value="PA_subtilisin_like"/>
    <property type="match status" value="1"/>
</dbReference>
<evidence type="ECO:0000256" key="11">
    <source>
        <dbReference type="SAM" id="MobiDB-lite"/>
    </source>
</evidence>
<sequence length="767" mass="80767">MKPMKFKLIEIFLFLNLCCACVVAEEKIRQAKITYIVHMDKSNMPESFTDHSLWYDSSLKSVSESASMLYTYENVIHGYSTRLTVEEAESLGKQSGILSVLPEVRYELHTTRTPEFLGLGKNSALFPTSDSMGEVIVGILDTGVWPELKSFDDSELGPVPSGWKGKCEVGKNFNSSSCNRKLIGARFFSKGYEAAFGPIDETMESKSPRDDDGHGTHTATTAAGSVVPDANLLGYASGTARGMASHARVAIYKACWLGGCFSSDIAAAMDTAVADGVDIISMSIGGGISEYYGDTVAIGAFTAAAYGIFVSCSAGNSGPRPSSLSNVAPWITTVGAGTLDRDFPASITLGNDEQYSGVTLYNGKQLSDSVPLVYGGNASNSSSGSLCMAGSLIPEKISGKIVVCDRGGSARVQKGVVVKAAGGVGMILTNTDTYGEELVADAYLLPSAAVGQKTGDAIKKYLSSDHNPTAIIGPGTTKLGVQPSPVVAAFSSRGPNPVTPAILKPDIIAPGVNILAGWTRAVGPTGIASDHRHVDFNIISGTSMSCPHVSGLAALIKAAHPEWSPAAIKSALMTTAYTAYKSGEKIKDVATGGPATPFDYGAGHVDPVAALDPGLVYDATVEDYLGFLCALNYTQNQIKSTTHRDFTCLTSKKYTLGDFNYPSFSVPLETASGKEGGTGVSSTIQYTRTLTNVGAPATYKISLYSETQAVKISVEPATLSFSAQYEKKSYTVTFKASSMPSGTTSFARLEWSDGKHIVGSPIAFSWT</sequence>
<gene>
    <name evidence="18" type="primary">LOC111315457</name>
</gene>
<feature type="compositionally biased region" description="Basic and acidic residues" evidence="11">
    <location>
        <begin position="203"/>
        <end position="215"/>
    </location>
</feature>
<reference evidence="18" key="1">
    <citation type="submission" date="2025-08" db="UniProtKB">
        <authorList>
            <consortium name="RefSeq"/>
        </authorList>
    </citation>
    <scope>IDENTIFICATION</scope>
    <source>
        <tissue evidence="18">Fruit stalk</tissue>
    </source>
</reference>
<dbReference type="FunFam" id="3.30.70.80:FF:000003">
    <property type="entry name" value="Subtilisin-like protease SBT1.9"/>
    <property type="match status" value="1"/>
</dbReference>
<dbReference type="GO" id="GO:0006508">
    <property type="term" value="P:proteolysis"/>
    <property type="evidence" value="ECO:0007669"/>
    <property type="project" value="UniProtKB-KW"/>
</dbReference>
<dbReference type="GeneID" id="111315457"/>
<accession>A0A6P6B6W2</accession>
<organism evidence="17 18">
    <name type="scientific">Durio zibethinus</name>
    <name type="common">Durian</name>
    <dbReference type="NCBI Taxonomy" id="66656"/>
    <lineage>
        <taxon>Eukaryota</taxon>
        <taxon>Viridiplantae</taxon>
        <taxon>Streptophyta</taxon>
        <taxon>Embryophyta</taxon>
        <taxon>Tracheophyta</taxon>
        <taxon>Spermatophyta</taxon>
        <taxon>Magnoliopsida</taxon>
        <taxon>eudicotyledons</taxon>
        <taxon>Gunneridae</taxon>
        <taxon>Pentapetalae</taxon>
        <taxon>rosids</taxon>
        <taxon>malvids</taxon>
        <taxon>Malvales</taxon>
        <taxon>Malvaceae</taxon>
        <taxon>Helicteroideae</taxon>
        <taxon>Durio</taxon>
    </lineage>
</organism>
<feature type="domain" description="PA" evidence="14">
    <location>
        <begin position="371"/>
        <end position="458"/>
    </location>
</feature>
<evidence type="ECO:0000256" key="3">
    <source>
        <dbReference type="ARBA" id="ARBA00022525"/>
    </source>
</evidence>
<feature type="domain" description="Subtilisin-like protease fibronectin type-III" evidence="16">
    <location>
        <begin position="658"/>
        <end position="763"/>
    </location>
</feature>
<dbReference type="GO" id="GO:0005576">
    <property type="term" value="C:extracellular region"/>
    <property type="evidence" value="ECO:0007669"/>
    <property type="project" value="UniProtKB-SubCell"/>
</dbReference>
<evidence type="ECO:0000256" key="8">
    <source>
        <dbReference type="ARBA" id="ARBA00023180"/>
    </source>
</evidence>
<keyword evidence="8" id="KW-0325">Glycoprotein</keyword>
<dbReference type="FunFam" id="3.40.50.200:FF:000006">
    <property type="entry name" value="Subtilisin-like protease SBT1.5"/>
    <property type="match status" value="1"/>
</dbReference>
<dbReference type="Gene3D" id="3.40.50.200">
    <property type="entry name" value="Peptidase S8/S53 domain"/>
    <property type="match status" value="1"/>
</dbReference>
<dbReference type="PRINTS" id="PR00723">
    <property type="entry name" value="SUBTILISIN"/>
</dbReference>
<dbReference type="AlphaFoldDB" id="A0A6P6B6W2"/>
<dbReference type="OrthoDB" id="206201at2759"/>
<dbReference type="FunFam" id="3.50.30.30:FF:000005">
    <property type="entry name" value="subtilisin-like protease SBT1.5"/>
    <property type="match status" value="1"/>
</dbReference>
<dbReference type="GO" id="GO:0048731">
    <property type="term" value="P:system development"/>
    <property type="evidence" value="ECO:0007669"/>
    <property type="project" value="UniProtKB-ARBA"/>
</dbReference>
<evidence type="ECO:0000256" key="4">
    <source>
        <dbReference type="ARBA" id="ARBA00022670"/>
    </source>
</evidence>
<dbReference type="RefSeq" id="XP_022772907.1">
    <property type="nucleotide sequence ID" value="XM_022917172.1"/>
</dbReference>
<dbReference type="InterPro" id="IPR034197">
    <property type="entry name" value="Peptidases_S8_3"/>
</dbReference>
<dbReference type="SUPFAM" id="SSF52743">
    <property type="entry name" value="Subtilisin-like"/>
    <property type="match status" value="1"/>
</dbReference>
<feature type="domain" description="Peptidase S8/S53" evidence="13">
    <location>
        <begin position="134"/>
        <end position="603"/>
    </location>
</feature>
<comment type="similarity">
    <text evidence="2 10">Belongs to the peptidase S8 family.</text>
</comment>
<evidence type="ECO:0000313" key="17">
    <source>
        <dbReference type="Proteomes" id="UP000515121"/>
    </source>
</evidence>
<dbReference type="PANTHER" id="PTHR10795">
    <property type="entry name" value="PROPROTEIN CONVERTASE SUBTILISIN/KEXIN"/>
    <property type="match status" value="1"/>
</dbReference>
<feature type="signal peptide" evidence="12">
    <location>
        <begin position="1"/>
        <end position="24"/>
    </location>
</feature>
<dbReference type="PROSITE" id="PS00138">
    <property type="entry name" value="SUBTILASE_SER"/>
    <property type="match status" value="1"/>
</dbReference>
<evidence type="ECO:0000259" key="14">
    <source>
        <dbReference type="Pfam" id="PF02225"/>
    </source>
</evidence>
<feature type="chain" id="PRO_5028026014" evidence="12">
    <location>
        <begin position="25"/>
        <end position="767"/>
    </location>
</feature>
<proteinExistence type="inferred from homology"/>
<name>A0A6P6B6W2_DURZI</name>
<dbReference type="InterPro" id="IPR003137">
    <property type="entry name" value="PA_domain"/>
</dbReference>
<feature type="active site" description="Charge relay system" evidence="9 10">
    <location>
        <position position="141"/>
    </location>
</feature>
<comment type="subcellular location">
    <subcellularLocation>
        <location evidence="1">Secreted</location>
    </subcellularLocation>
</comment>
<dbReference type="GO" id="GO:0004252">
    <property type="term" value="F:serine-type endopeptidase activity"/>
    <property type="evidence" value="ECO:0007669"/>
    <property type="project" value="UniProtKB-UniRule"/>
</dbReference>
<evidence type="ECO:0000256" key="2">
    <source>
        <dbReference type="ARBA" id="ARBA00011073"/>
    </source>
</evidence>
<dbReference type="InterPro" id="IPR046450">
    <property type="entry name" value="PA_dom_sf"/>
</dbReference>
<dbReference type="Pfam" id="PF05922">
    <property type="entry name" value="Inhibitor_I9"/>
    <property type="match status" value="1"/>
</dbReference>
<evidence type="ECO:0000256" key="12">
    <source>
        <dbReference type="SAM" id="SignalP"/>
    </source>
</evidence>
<evidence type="ECO:0000259" key="15">
    <source>
        <dbReference type="Pfam" id="PF05922"/>
    </source>
</evidence>
<dbReference type="PROSITE" id="PS51892">
    <property type="entry name" value="SUBTILASE"/>
    <property type="match status" value="1"/>
</dbReference>
<evidence type="ECO:0000313" key="18">
    <source>
        <dbReference type="RefSeq" id="XP_022772907.1"/>
    </source>
</evidence>
<dbReference type="InterPro" id="IPR010259">
    <property type="entry name" value="S8pro/Inhibitor_I9"/>
</dbReference>
<dbReference type="InterPro" id="IPR041469">
    <property type="entry name" value="Subtilisin-like_FN3"/>
</dbReference>
<keyword evidence="6 10" id="KW-0378">Hydrolase</keyword>
<dbReference type="Gene3D" id="3.50.30.30">
    <property type="match status" value="1"/>
</dbReference>
<evidence type="ECO:0000256" key="6">
    <source>
        <dbReference type="ARBA" id="ARBA00022801"/>
    </source>
</evidence>
<dbReference type="CDD" id="cd04852">
    <property type="entry name" value="Peptidases_S8_3"/>
    <property type="match status" value="1"/>
</dbReference>
<dbReference type="Proteomes" id="UP000515121">
    <property type="component" value="Unplaced"/>
</dbReference>
<dbReference type="SUPFAM" id="SSF52025">
    <property type="entry name" value="PA domain"/>
    <property type="match status" value="1"/>
</dbReference>
<dbReference type="InterPro" id="IPR015500">
    <property type="entry name" value="Peptidase_S8_subtilisin-rel"/>
</dbReference>
<dbReference type="Pfam" id="PF17766">
    <property type="entry name" value="fn3_6"/>
    <property type="match status" value="1"/>
</dbReference>
<keyword evidence="17" id="KW-1185">Reference proteome</keyword>
<keyword evidence="3" id="KW-0964">Secreted</keyword>
<dbReference type="Gene3D" id="2.60.40.2310">
    <property type="match status" value="1"/>
</dbReference>
<feature type="domain" description="Inhibitor I9" evidence="15">
    <location>
        <begin position="34"/>
        <end position="109"/>
    </location>
</feature>
<dbReference type="InterPro" id="IPR023828">
    <property type="entry name" value="Peptidase_S8_Ser-AS"/>
</dbReference>
<evidence type="ECO:0000259" key="13">
    <source>
        <dbReference type="Pfam" id="PF00082"/>
    </source>
</evidence>
<evidence type="ECO:0000256" key="1">
    <source>
        <dbReference type="ARBA" id="ARBA00004613"/>
    </source>
</evidence>
<evidence type="ECO:0000256" key="5">
    <source>
        <dbReference type="ARBA" id="ARBA00022729"/>
    </source>
</evidence>
<feature type="active site" description="Charge relay system" evidence="9 10">
    <location>
        <position position="543"/>
    </location>
</feature>
<dbReference type="InterPro" id="IPR045051">
    <property type="entry name" value="SBT"/>
</dbReference>
<dbReference type="Gene3D" id="3.30.70.80">
    <property type="entry name" value="Peptidase S8 propeptide/proteinase inhibitor I9"/>
    <property type="match status" value="1"/>
</dbReference>
<keyword evidence="4 10" id="KW-0645">Protease</keyword>
<dbReference type="InterPro" id="IPR036852">
    <property type="entry name" value="Peptidase_S8/S53_dom_sf"/>
</dbReference>
<feature type="active site" description="Charge relay system" evidence="9 10">
    <location>
        <position position="214"/>
    </location>
</feature>
<feature type="region of interest" description="Disordered" evidence="11">
    <location>
        <begin position="201"/>
        <end position="221"/>
    </location>
</feature>
<evidence type="ECO:0000256" key="7">
    <source>
        <dbReference type="ARBA" id="ARBA00022825"/>
    </source>
</evidence>
<dbReference type="Pfam" id="PF02225">
    <property type="entry name" value="PA"/>
    <property type="match status" value="1"/>
</dbReference>
<keyword evidence="5 12" id="KW-0732">Signal</keyword>
<protein>
    <submittedName>
        <fullName evidence="18">Subtilisin-like protease SBT1.7</fullName>
    </submittedName>
</protein>